<dbReference type="InterPro" id="IPR021390">
    <property type="entry name" value="DUF3025"/>
</dbReference>
<organism evidence="1">
    <name type="scientific">hydrothermal vent metagenome</name>
    <dbReference type="NCBI Taxonomy" id="652676"/>
    <lineage>
        <taxon>unclassified sequences</taxon>
        <taxon>metagenomes</taxon>
        <taxon>ecological metagenomes</taxon>
    </lineage>
</organism>
<reference evidence="1" key="1">
    <citation type="submission" date="2018-06" db="EMBL/GenBank/DDBJ databases">
        <authorList>
            <person name="Zhirakovskaya E."/>
        </authorList>
    </citation>
    <scope>NUCLEOTIDE SEQUENCE</scope>
</reference>
<evidence type="ECO:0000313" key="1">
    <source>
        <dbReference type="EMBL" id="VAW69633.1"/>
    </source>
</evidence>
<name>A0A3B0XZN4_9ZZZZ</name>
<dbReference type="Pfam" id="PF11227">
    <property type="entry name" value="DUF3025"/>
    <property type="match status" value="1"/>
</dbReference>
<evidence type="ECO:0008006" key="2">
    <source>
        <dbReference type="Google" id="ProtNLM"/>
    </source>
</evidence>
<proteinExistence type="predicted"/>
<protein>
    <recommendedName>
        <fullName evidence="2">Transmembrane protein</fullName>
    </recommendedName>
</protein>
<dbReference type="EMBL" id="UOFJ01000450">
    <property type="protein sequence ID" value="VAW69633.1"/>
    <property type="molecule type" value="Genomic_DNA"/>
</dbReference>
<dbReference type="AlphaFoldDB" id="A0A3B0XZN4"/>
<accession>A0A3B0XZN4</accession>
<gene>
    <name evidence="1" type="ORF">MNBD_GAMMA10-1018</name>
</gene>
<sequence length="269" mass="31732">MPEKDKWAVSVFRSSPIIRQLSPLTQFFKHFTAWPEIADYSQLFRKQLMDITPVAQAENATEFEDQYEPRVYLKKQLQTRTHNWHDFFNAMIWLRFSETKKTLNQLHYFKASQRSKGSNRTRLESKITQFDECGAILICNNPHLLDLVKKHDWHTLFIDNAAAFEADFRCIIFGHAIYEKALNPYIGLTCHCLMIADENMLEEVKSDDYTELDKYLSQLWQQQKTQESIKFQPFPMLGIPGYWPEQNLAFYQNTAYFRPVSKSLVKPPG</sequence>